<dbReference type="Pfam" id="PF13450">
    <property type="entry name" value="NAD_binding_8"/>
    <property type="match status" value="1"/>
</dbReference>
<dbReference type="OrthoDB" id="9816564at2"/>
<sequence length="874" mass="97335">MSTIIVFCHLRWDFVFQRPQHLLTRLANNYKIVFVEEPIHHDGESFMKTWQPAPNITVCQPHTSVQQTGFHDDQIPLLQPMVAKLVPEKEDPIVWFYTPMALPLLPQLHASLVVYDCMDELSAFKNPPRQLLQRETALLNIADLVFTGGPSLYEAKRTRHANAHCFSSSVDAKHFAQALARGDSHPDQAAIPHPRLGFYGVIDERFDTELTAKVADAHPDWQIVLVGPVVKIDPAHLPKRPNIHYLGQRSYEELPKFLAGWDVCLMPFALNEATKFISPTKVLEYMAAELPIVSTAIRDVEQPYGGIVAIGHTPEEFVAHCEAALRQTPEQTKQMAERMREVVANTSWETTAQRMRELIDNTTPARKFARLTTPEMSVDAAPQNVNPLRSPSNAQKVGCVIVGAGPTGLSAAYHLGQDTLLLEKNTTVGGWCRSIEDKGFTFDYAGHIMFSNDPYVLKLYDILLGDNQHWQMREAWVYSKQVYTRYPFQGALYGLPPAVIKECVLGAIEARYGSEEEAAGETCANSETADCCADGTADAANASGTAVKGEPKNFEEFIYKVWGKGIAKHFAIPYNKKIWTVDLKDMETSWLGGRVPLPDLGQIIEGALEPVAKPMGPNARFGYPKKGGFQALVNGFVPHIKGKIELNADVAQVLPREHVIALADGRRFRYDQLVSTMPLPELVKLIGPEAPEEVQAAAKGLQHISIRCVNIGVNRENVTDKHWIYYPEDSIFHRIFVQGNASPECNAPGGFGFTCEISYSPWKPLPVDGDDLIARCIQDCIKVGFMQPDDEVLCANIVDMPYAYVLYDHSRAKNVQTVRDWLLQHDIVLAGRYSEWEYYNSDHAFLAGKKAAETVTARLAPPATSAKPVVKADA</sequence>
<gene>
    <name evidence="2" type="ORF">GO485_01700</name>
    <name evidence="3" type="ORF">IP92_03083</name>
</gene>
<dbReference type="InterPro" id="IPR002937">
    <property type="entry name" value="Amino_oxidase"/>
</dbReference>
<reference evidence="3" key="2">
    <citation type="submission" date="2019-07" db="EMBL/GenBank/DDBJ databases">
        <authorList>
            <person name="Whitman W."/>
            <person name="Huntemann M."/>
            <person name="Clum A."/>
            <person name="Pillay M."/>
            <person name="Palaniappan K."/>
            <person name="Varghese N."/>
            <person name="Mikhailova N."/>
            <person name="Stamatis D."/>
            <person name="Reddy T."/>
            <person name="Daum C."/>
            <person name="Shapiro N."/>
            <person name="Ivanova N."/>
            <person name="Kyrpides N."/>
            <person name="Woyke T."/>
        </authorList>
    </citation>
    <scope>NUCLEOTIDE SEQUENCE</scope>
    <source>
        <strain evidence="3">CGMCC 1.10685</strain>
    </source>
</reference>
<dbReference type="GO" id="GO:0050660">
    <property type="term" value="F:flavin adenine dinucleotide binding"/>
    <property type="evidence" value="ECO:0007669"/>
    <property type="project" value="TreeGrafter"/>
</dbReference>
<evidence type="ECO:0000313" key="2">
    <source>
        <dbReference type="EMBL" id="QGZ37887.1"/>
    </source>
</evidence>
<protein>
    <submittedName>
        <fullName evidence="2">NAD(P)-binding protein</fullName>
    </submittedName>
    <submittedName>
        <fullName evidence="3">Protoporphyrinogen oxidase</fullName>
    </submittedName>
</protein>
<evidence type="ECO:0000313" key="5">
    <source>
        <dbReference type="Proteomes" id="UP000437862"/>
    </source>
</evidence>
<dbReference type="EMBL" id="VLKW01000005">
    <property type="protein sequence ID" value="TWI46720.1"/>
    <property type="molecule type" value="Genomic_DNA"/>
</dbReference>
<evidence type="ECO:0000313" key="3">
    <source>
        <dbReference type="EMBL" id="TWI46720.1"/>
    </source>
</evidence>
<dbReference type="Proteomes" id="UP000437862">
    <property type="component" value="Chromosome"/>
</dbReference>
<dbReference type="GO" id="GO:0005829">
    <property type="term" value="C:cytosol"/>
    <property type="evidence" value="ECO:0007669"/>
    <property type="project" value="TreeGrafter"/>
</dbReference>
<feature type="domain" description="Amine oxidase" evidence="1">
    <location>
        <begin position="618"/>
        <end position="722"/>
    </location>
</feature>
<evidence type="ECO:0000259" key="1">
    <source>
        <dbReference type="Pfam" id="PF01593"/>
    </source>
</evidence>
<dbReference type="AlphaFoldDB" id="A0A562PRC6"/>
<dbReference type="SUPFAM" id="SSF51971">
    <property type="entry name" value="Nucleotide-binding domain"/>
    <property type="match status" value="1"/>
</dbReference>
<accession>A0A562PRC6</accession>
<name>A0A562PRC6_9BURK</name>
<dbReference type="RefSeq" id="WP_145876387.1">
    <property type="nucleotide sequence ID" value="NZ_CP046904.1"/>
</dbReference>
<dbReference type="PANTHER" id="PTHR21197">
    <property type="entry name" value="UDP-GALACTOPYRANOSE MUTASE"/>
    <property type="match status" value="1"/>
</dbReference>
<keyword evidence="5" id="KW-1185">Reference proteome</keyword>
<organism evidence="3 4">
    <name type="scientific">Pseudoduganella flava</name>
    <dbReference type="NCBI Taxonomy" id="871742"/>
    <lineage>
        <taxon>Bacteria</taxon>
        <taxon>Pseudomonadati</taxon>
        <taxon>Pseudomonadota</taxon>
        <taxon>Betaproteobacteria</taxon>
        <taxon>Burkholderiales</taxon>
        <taxon>Oxalobacteraceae</taxon>
        <taxon>Telluria group</taxon>
        <taxon>Pseudoduganella</taxon>
    </lineage>
</organism>
<dbReference type="Pfam" id="PF13692">
    <property type="entry name" value="Glyco_trans_1_4"/>
    <property type="match status" value="1"/>
</dbReference>
<reference evidence="3 4" key="1">
    <citation type="journal article" date="2015" name="Stand. Genomic Sci.">
        <title>Genomic Encyclopedia of Bacterial and Archaeal Type Strains, Phase III: the genomes of soil and plant-associated and newly described type strains.</title>
        <authorList>
            <person name="Whitman W.B."/>
            <person name="Woyke T."/>
            <person name="Klenk H.P."/>
            <person name="Zhou Y."/>
            <person name="Lilburn T.G."/>
            <person name="Beck B.J."/>
            <person name="De Vos P."/>
            <person name="Vandamme P."/>
            <person name="Eisen J.A."/>
            <person name="Garrity G."/>
            <person name="Hugenholtz P."/>
            <person name="Kyrpides N.C."/>
        </authorList>
    </citation>
    <scope>NUCLEOTIDE SEQUENCE [LARGE SCALE GENOMIC DNA]</scope>
    <source>
        <strain evidence="3 4">CGMCC 1.10685</strain>
    </source>
</reference>
<dbReference type="InterPro" id="IPR036188">
    <property type="entry name" value="FAD/NAD-bd_sf"/>
</dbReference>
<dbReference type="Gene3D" id="3.40.50.2000">
    <property type="entry name" value="Glycogen Phosphorylase B"/>
    <property type="match status" value="1"/>
</dbReference>
<dbReference type="Gene3D" id="3.50.50.60">
    <property type="entry name" value="FAD/NAD(P)-binding domain"/>
    <property type="match status" value="1"/>
</dbReference>
<dbReference type="GO" id="GO:0016491">
    <property type="term" value="F:oxidoreductase activity"/>
    <property type="evidence" value="ECO:0007669"/>
    <property type="project" value="InterPro"/>
</dbReference>
<dbReference type="GO" id="GO:0008767">
    <property type="term" value="F:UDP-galactopyranose mutase activity"/>
    <property type="evidence" value="ECO:0007669"/>
    <property type="project" value="TreeGrafter"/>
</dbReference>
<reference evidence="2 5" key="3">
    <citation type="submission" date="2019-12" db="EMBL/GenBank/DDBJ databases">
        <title>Draft Genome Sequences of Six Type Strains of the Genus Massilia.</title>
        <authorList>
            <person name="Miess H."/>
            <person name="Frediansyah A."/>
            <person name="Goeker M."/>
            <person name="Gross H."/>
        </authorList>
    </citation>
    <scope>NUCLEOTIDE SEQUENCE [LARGE SCALE GENOMIC DNA]</scope>
    <source>
        <strain evidence="2 5">DSM 26639</strain>
    </source>
</reference>
<dbReference type="PANTHER" id="PTHR21197:SF0">
    <property type="entry name" value="UDP-GALACTOPYRANOSE MUTASE"/>
    <property type="match status" value="1"/>
</dbReference>
<dbReference type="Pfam" id="PF01593">
    <property type="entry name" value="Amino_oxidase"/>
    <property type="match status" value="1"/>
</dbReference>
<dbReference type="Proteomes" id="UP000315112">
    <property type="component" value="Unassembled WGS sequence"/>
</dbReference>
<dbReference type="EMBL" id="CP046904">
    <property type="protein sequence ID" value="QGZ37887.1"/>
    <property type="molecule type" value="Genomic_DNA"/>
</dbReference>
<proteinExistence type="predicted"/>
<evidence type="ECO:0000313" key="4">
    <source>
        <dbReference type="Proteomes" id="UP000315112"/>
    </source>
</evidence>
<dbReference type="SUPFAM" id="SSF53756">
    <property type="entry name" value="UDP-Glycosyltransferase/glycogen phosphorylase"/>
    <property type="match status" value="1"/>
</dbReference>